<feature type="region of interest" description="Disordered" evidence="1">
    <location>
        <begin position="1"/>
        <end position="21"/>
    </location>
</feature>
<evidence type="ECO:0000313" key="3">
    <source>
        <dbReference type="Proteomes" id="UP001044222"/>
    </source>
</evidence>
<dbReference type="AlphaFoldDB" id="A0A9D3LNX6"/>
<keyword evidence="3" id="KW-1185">Reference proteome</keyword>
<reference evidence="2" key="1">
    <citation type="submission" date="2021-01" db="EMBL/GenBank/DDBJ databases">
        <title>A chromosome-scale assembly of European eel, Anguilla anguilla.</title>
        <authorList>
            <person name="Henkel C."/>
            <person name="Jong-Raadsen S.A."/>
            <person name="Dufour S."/>
            <person name="Weltzien F.-A."/>
            <person name="Palstra A.P."/>
            <person name="Pelster B."/>
            <person name="Spaink H.P."/>
            <person name="Van Den Thillart G.E."/>
            <person name="Jansen H."/>
            <person name="Zahm M."/>
            <person name="Klopp C."/>
            <person name="Cedric C."/>
            <person name="Louis A."/>
            <person name="Berthelot C."/>
            <person name="Parey E."/>
            <person name="Roest Crollius H."/>
            <person name="Montfort J."/>
            <person name="Robinson-Rechavi M."/>
            <person name="Bucao C."/>
            <person name="Bouchez O."/>
            <person name="Gislard M."/>
            <person name="Lluch J."/>
            <person name="Milhes M."/>
            <person name="Lampietro C."/>
            <person name="Lopez Roques C."/>
            <person name="Donnadieu C."/>
            <person name="Braasch I."/>
            <person name="Desvignes T."/>
            <person name="Postlethwait J."/>
            <person name="Bobe J."/>
            <person name="Guiguen Y."/>
            <person name="Dirks R."/>
        </authorList>
    </citation>
    <scope>NUCLEOTIDE SEQUENCE</scope>
    <source>
        <strain evidence="2">Tag_6206</strain>
        <tissue evidence="2">Liver</tissue>
    </source>
</reference>
<organism evidence="2 3">
    <name type="scientific">Anguilla anguilla</name>
    <name type="common">European freshwater eel</name>
    <name type="synonym">Muraena anguilla</name>
    <dbReference type="NCBI Taxonomy" id="7936"/>
    <lineage>
        <taxon>Eukaryota</taxon>
        <taxon>Metazoa</taxon>
        <taxon>Chordata</taxon>
        <taxon>Craniata</taxon>
        <taxon>Vertebrata</taxon>
        <taxon>Euteleostomi</taxon>
        <taxon>Actinopterygii</taxon>
        <taxon>Neopterygii</taxon>
        <taxon>Teleostei</taxon>
        <taxon>Anguilliformes</taxon>
        <taxon>Anguillidae</taxon>
        <taxon>Anguilla</taxon>
    </lineage>
</organism>
<proteinExistence type="predicted"/>
<dbReference type="EMBL" id="JAFIRN010000582">
    <property type="protein sequence ID" value="KAG5830018.1"/>
    <property type="molecule type" value="Genomic_DNA"/>
</dbReference>
<dbReference type="Proteomes" id="UP001044222">
    <property type="component" value="Unassembled WGS sequence"/>
</dbReference>
<accession>A0A9D3LNX6</accession>
<comment type="caution">
    <text evidence="2">The sequence shown here is derived from an EMBL/GenBank/DDBJ whole genome shotgun (WGS) entry which is preliminary data.</text>
</comment>
<evidence type="ECO:0000313" key="2">
    <source>
        <dbReference type="EMBL" id="KAG5830018.1"/>
    </source>
</evidence>
<name>A0A9D3LNX6_ANGAN</name>
<sequence>MTMRHAPNELVHAQPEQASTDRLPVRSVIFSHPHQTHSTGTKTHPSHNVGKAFKRKNLTVIIFQLKDNQPQLQIRQRKLDKERD</sequence>
<gene>
    <name evidence="2" type="ORF">ANANG_G00319180</name>
</gene>
<protein>
    <submittedName>
        <fullName evidence="2">Uncharacterized protein</fullName>
    </submittedName>
</protein>
<evidence type="ECO:0000256" key="1">
    <source>
        <dbReference type="SAM" id="MobiDB-lite"/>
    </source>
</evidence>